<gene>
    <name evidence="3" type="ORF">WN71_009565</name>
</gene>
<dbReference type="Pfam" id="PF20408">
    <property type="entry name" value="Abhydrolase_11"/>
    <property type="match status" value="1"/>
</dbReference>
<proteinExistence type="predicted"/>
<dbReference type="SUPFAM" id="SSF53474">
    <property type="entry name" value="alpha/beta-Hydrolases"/>
    <property type="match status" value="1"/>
</dbReference>
<evidence type="ECO:0000259" key="2">
    <source>
        <dbReference type="Pfam" id="PF20408"/>
    </source>
</evidence>
<feature type="domain" description="KANL3/Tex30 alpha/beta hydrolase-like" evidence="2">
    <location>
        <begin position="111"/>
        <end position="203"/>
    </location>
</feature>
<organism evidence="3 4">
    <name type="scientific">Streptomyces mangrovisoli</name>
    <dbReference type="NCBI Taxonomy" id="1428628"/>
    <lineage>
        <taxon>Bacteria</taxon>
        <taxon>Bacillati</taxon>
        <taxon>Actinomycetota</taxon>
        <taxon>Actinomycetes</taxon>
        <taxon>Kitasatosporales</taxon>
        <taxon>Streptomycetaceae</taxon>
        <taxon>Streptomyces</taxon>
    </lineage>
</organism>
<evidence type="ECO:0000313" key="4">
    <source>
        <dbReference type="Proteomes" id="UP000034196"/>
    </source>
</evidence>
<dbReference type="STRING" id="1428628.WN71_009565"/>
<feature type="compositionally biased region" description="Low complexity" evidence="1">
    <location>
        <begin position="11"/>
        <end position="22"/>
    </location>
</feature>
<evidence type="ECO:0000313" key="3">
    <source>
        <dbReference type="EMBL" id="OIJ68041.1"/>
    </source>
</evidence>
<comment type="caution">
    <text evidence="3">The sequence shown here is derived from an EMBL/GenBank/DDBJ whole genome shotgun (WGS) entry which is preliminary data.</text>
</comment>
<dbReference type="Gene3D" id="3.40.50.1820">
    <property type="entry name" value="alpha/beta hydrolase"/>
    <property type="match status" value="1"/>
</dbReference>
<keyword evidence="3" id="KW-0378">Hydrolase</keyword>
<dbReference type="GO" id="GO:0016787">
    <property type="term" value="F:hydrolase activity"/>
    <property type="evidence" value="ECO:0007669"/>
    <property type="project" value="UniProtKB-KW"/>
</dbReference>
<accession>A0A1J4NZX8</accession>
<sequence>MTRHAPRPTGPAAADLPPAALVPRRRPRTSRAPRSAVLFLHGGTADSRVPANPWQLSALRIRPLVRAVAAVTPDDVLVAQVRYRVRGWNGADADPLHDAHRALDELGRRFGDLPTVLVGHSMGGRAALRAADTPRVSGVLALAPWCPDGEPVDHLAGKDVVVLHGDRDRVTDPAASLALVARARAAGARAEAVVVPGGDHALLRPLRYWHRAAGESVGALLARQDPRSYDTGPPR</sequence>
<protein>
    <submittedName>
        <fullName evidence="3">Alpha/beta hydrolase</fullName>
    </submittedName>
</protein>
<keyword evidence="4" id="KW-1185">Reference proteome</keyword>
<evidence type="ECO:0000256" key="1">
    <source>
        <dbReference type="SAM" id="MobiDB-lite"/>
    </source>
</evidence>
<dbReference type="Proteomes" id="UP000034196">
    <property type="component" value="Unassembled WGS sequence"/>
</dbReference>
<dbReference type="RefSeq" id="WP_046591347.1">
    <property type="nucleotide sequence ID" value="NZ_LAVA02000019.1"/>
</dbReference>
<name>A0A1J4NZX8_9ACTN</name>
<dbReference type="InterPro" id="IPR046879">
    <property type="entry name" value="KANL3/Tex30_Abhydrolase"/>
</dbReference>
<dbReference type="OrthoDB" id="3366509at2"/>
<dbReference type="EMBL" id="LAVA02000019">
    <property type="protein sequence ID" value="OIJ68041.1"/>
    <property type="molecule type" value="Genomic_DNA"/>
</dbReference>
<dbReference type="InterPro" id="IPR029058">
    <property type="entry name" value="AB_hydrolase_fold"/>
</dbReference>
<feature type="region of interest" description="Disordered" evidence="1">
    <location>
        <begin position="1"/>
        <end position="33"/>
    </location>
</feature>
<dbReference type="AlphaFoldDB" id="A0A1J4NZX8"/>
<reference evidence="3" key="1">
    <citation type="submission" date="2016-10" db="EMBL/GenBank/DDBJ databases">
        <title>Genome sequence of Streptomyces mangrovisoli MUSC 149.</title>
        <authorList>
            <person name="Lee L.-H."/>
            <person name="Ser H.-L."/>
        </authorList>
    </citation>
    <scope>NUCLEOTIDE SEQUENCE [LARGE SCALE GENOMIC DNA]</scope>
    <source>
        <strain evidence="3">MUSC 149</strain>
    </source>
</reference>